<organism evidence="1 2">
    <name type="scientific">Corchorus olitorius</name>
    <dbReference type="NCBI Taxonomy" id="93759"/>
    <lineage>
        <taxon>Eukaryota</taxon>
        <taxon>Viridiplantae</taxon>
        <taxon>Streptophyta</taxon>
        <taxon>Embryophyta</taxon>
        <taxon>Tracheophyta</taxon>
        <taxon>Spermatophyta</taxon>
        <taxon>Magnoliopsida</taxon>
        <taxon>eudicotyledons</taxon>
        <taxon>Gunneridae</taxon>
        <taxon>Pentapetalae</taxon>
        <taxon>rosids</taxon>
        <taxon>malvids</taxon>
        <taxon>Malvales</taxon>
        <taxon>Malvaceae</taxon>
        <taxon>Grewioideae</taxon>
        <taxon>Apeibeae</taxon>
        <taxon>Corchorus</taxon>
    </lineage>
</organism>
<gene>
    <name evidence="1" type="ORF">COLO4_09691</name>
</gene>
<sequence>MKLAVLKTNARSHDLKAKRWTGQTKCGVHTATKESCPSISLTLLVLPSRVIEMRPIRAVHS</sequence>
<keyword evidence="2" id="KW-1185">Reference proteome</keyword>
<evidence type="ECO:0000313" key="1">
    <source>
        <dbReference type="EMBL" id="OMP04382.1"/>
    </source>
</evidence>
<evidence type="ECO:0000313" key="2">
    <source>
        <dbReference type="Proteomes" id="UP000187203"/>
    </source>
</evidence>
<comment type="caution">
    <text evidence="1">The sequence shown here is derived from an EMBL/GenBank/DDBJ whole genome shotgun (WGS) entry which is preliminary data.</text>
</comment>
<dbReference type="OrthoDB" id="10280200at2759"/>
<protein>
    <submittedName>
        <fullName evidence="1">Uncharacterized protein</fullName>
    </submittedName>
</protein>
<name>A0A1R3KBC2_9ROSI</name>
<accession>A0A1R3KBC2</accession>
<dbReference type="AlphaFoldDB" id="A0A1R3KBC2"/>
<dbReference type="EMBL" id="AWUE01014262">
    <property type="protein sequence ID" value="OMP04382.1"/>
    <property type="molecule type" value="Genomic_DNA"/>
</dbReference>
<dbReference type="Proteomes" id="UP000187203">
    <property type="component" value="Unassembled WGS sequence"/>
</dbReference>
<proteinExistence type="predicted"/>
<reference evidence="2" key="1">
    <citation type="submission" date="2013-09" db="EMBL/GenBank/DDBJ databases">
        <title>Corchorus olitorius genome sequencing.</title>
        <authorList>
            <person name="Alam M."/>
            <person name="Haque M.S."/>
            <person name="Islam M.S."/>
            <person name="Emdad E.M."/>
            <person name="Islam M.M."/>
            <person name="Ahmed B."/>
            <person name="Halim A."/>
            <person name="Hossen Q.M.M."/>
            <person name="Hossain M.Z."/>
            <person name="Ahmed R."/>
            <person name="Khan M.M."/>
            <person name="Islam R."/>
            <person name="Rashid M.M."/>
            <person name="Khan S.A."/>
            <person name="Rahman M.S."/>
            <person name="Alam M."/>
            <person name="Yahiya A.S."/>
            <person name="Khan M.S."/>
            <person name="Azam M.S."/>
            <person name="Haque T."/>
            <person name="Lashkar M.Z.H."/>
            <person name="Akhand A.I."/>
            <person name="Morshed G."/>
            <person name="Roy S."/>
            <person name="Uddin K.S."/>
            <person name="Rabeya T."/>
            <person name="Hossain A.S."/>
            <person name="Chowdhury A."/>
            <person name="Snigdha A.R."/>
            <person name="Mortoza M.S."/>
            <person name="Matin S.A."/>
            <person name="Hoque S.M.E."/>
            <person name="Islam M.K."/>
            <person name="Roy D.K."/>
            <person name="Haider R."/>
            <person name="Moosa M.M."/>
            <person name="Elias S.M."/>
            <person name="Hasan A.M."/>
            <person name="Jahan S."/>
            <person name="Shafiuddin M."/>
            <person name="Mahmood N."/>
            <person name="Shommy N.S."/>
        </authorList>
    </citation>
    <scope>NUCLEOTIDE SEQUENCE [LARGE SCALE GENOMIC DNA]</scope>
    <source>
        <strain evidence="2">cv. O-4</strain>
    </source>
</reference>